<feature type="compositionally biased region" description="Basic and acidic residues" evidence="1">
    <location>
        <begin position="7"/>
        <end position="18"/>
    </location>
</feature>
<feature type="region of interest" description="Disordered" evidence="1">
    <location>
        <begin position="1"/>
        <end position="52"/>
    </location>
</feature>
<dbReference type="GO" id="GO:0003743">
    <property type="term" value="F:translation initiation factor activity"/>
    <property type="evidence" value="ECO:0007669"/>
    <property type="project" value="UniProtKB-KW"/>
</dbReference>
<organism evidence="2 3">
    <name type="scientific">Botrimarina mediterranea</name>
    <dbReference type="NCBI Taxonomy" id="2528022"/>
    <lineage>
        <taxon>Bacteria</taxon>
        <taxon>Pseudomonadati</taxon>
        <taxon>Planctomycetota</taxon>
        <taxon>Planctomycetia</taxon>
        <taxon>Pirellulales</taxon>
        <taxon>Lacipirellulaceae</taxon>
        <taxon>Botrimarina</taxon>
    </lineage>
</organism>
<keyword evidence="3" id="KW-1185">Reference proteome</keyword>
<name>A0A518K7P7_9BACT</name>
<dbReference type="EMBL" id="CP036349">
    <property type="protein sequence ID" value="QDV73805.1"/>
    <property type="molecule type" value="Genomic_DNA"/>
</dbReference>
<dbReference type="Proteomes" id="UP000316426">
    <property type="component" value="Chromosome"/>
</dbReference>
<keyword evidence="2" id="KW-0648">Protein biosynthesis</keyword>
<dbReference type="AlphaFoldDB" id="A0A518K7P7"/>
<evidence type="ECO:0000313" key="3">
    <source>
        <dbReference type="Proteomes" id="UP000316426"/>
    </source>
</evidence>
<reference evidence="2 3" key="1">
    <citation type="submission" date="2019-02" db="EMBL/GenBank/DDBJ databases">
        <title>Deep-cultivation of Planctomycetes and their phenomic and genomic characterization uncovers novel biology.</title>
        <authorList>
            <person name="Wiegand S."/>
            <person name="Jogler M."/>
            <person name="Boedeker C."/>
            <person name="Pinto D."/>
            <person name="Vollmers J."/>
            <person name="Rivas-Marin E."/>
            <person name="Kohn T."/>
            <person name="Peeters S.H."/>
            <person name="Heuer A."/>
            <person name="Rast P."/>
            <person name="Oberbeckmann S."/>
            <person name="Bunk B."/>
            <person name="Jeske O."/>
            <person name="Meyerdierks A."/>
            <person name="Storesund J.E."/>
            <person name="Kallscheuer N."/>
            <person name="Luecker S."/>
            <person name="Lage O.M."/>
            <person name="Pohl T."/>
            <person name="Merkel B.J."/>
            <person name="Hornburger P."/>
            <person name="Mueller R.-W."/>
            <person name="Bruemmer F."/>
            <person name="Labrenz M."/>
            <person name="Spormann A.M."/>
            <person name="Op den Camp H."/>
            <person name="Overmann J."/>
            <person name="Amann R."/>
            <person name="Jetten M.S.M."/>
            <person name="Mascher T."/>
            <person name="Medema M.H."/>
            <person name="Devos D.P."/>
            <person name="Kaster A.-K."/>
            <person name="Ovreas L."/>
            <person name="Rohde M."/>
            <person name="Galperin M.Y."/>
            <person name="Jogler C."/>
        </authorList>
    </citation>
    <scope>NUCLEOTIDE SEQUENCE [LARGE SCALE GENOMIC DNA]</scope>
    <source>
        <strain evidence="2 3">Spa11</strain>
    </source>
</reference>
<evidence type="ECO:0000313" key="2">
    <source>
        <dbReference type="EMBL" id="QDV73805.1"/>
    </source>
</evidence>
<dbReference type="KEGG" id="bmei:Spa11_20040"/>
<protein>
    <submittedName>
        <fullName evidence="2">Replication initiation factor</fullName>
    </submittedName>
</protein>
<gene>
    <name evidence="2" type="ORF">Spa11_20040</name>
</gene>
<evidence type="ECO:0000256" key="1">
    <source>
        <dbReference type="SAM" id="MobiDB-lite"/>
    </source>
</evidence>
<accession>A0A518K7P7</accession>
<proteinExistence type="predicted"/>
<keyword evidence="2" id="KW-0396">Initiation factor</keyword>
<dbReference type="RefSeq" id="WP_145111420.1">
    <property type="nucleotide sequence ID" value="NZ_CP036349.1"/>
</dbReference>
<sequence length="452" mass="51040">MDSSHAPNEREDNDHDSNEEQNDAAGGEERRRSEGAAPQPTADPGCLSNTRDPSSLIEIETEGCQTLRVSGGIDWFEWFAYYNWEDTKTFEAAIALFQAAKKRCQEKRIPFVEVIVPGYGPVRVHRHGFNRGGDRGQHYEYKIDIGGAMLGVATRNVTPQQAEHAIWKRQPNVAYQQTGRHCLLVGVYEGYERAQAFLSAIGGRRLKECLSRVDLCLDIPDLPVQELLALVERHCVITRATTVRPHENLLNGERSGFSAGKSPLYLTVYDKVREQFGKADALYLQALEQRRWGGRFPTTAARIEYQLGRNKLRDLNIDSPSDFLNQRGRLTGYLTDEWFRLTAEPVDSENKHQSRATVHPLWQSIQKAFAAIFGPPEAPLPPLDRTKVEPIQLAAQARGCLLGCLLQMGVEFSSYSQFATKAGDLLFSLFLSPEGRQEFMYHAHKRRMDFEG</sequence>